<dbReference type="PANTHER" id="PTHR11008:SF39">
    <property type="entry name" value="CIRCADIAN CLOCK-CONTROLLED PROTEIN-LIKE PROTEIN"/>
    <property type="match status" value="1"/>
</dbReference>
<dbReference type="InterPro" id="IPR010562">
    <property type="entry name" value="Haemolymph_juvenile_hormone-bd"/>
</dbReference>
<dbReference type="SMART" id="SM00700">
    <property type="entry name" value="JHBP"/>
    <property type="match status" value="1"/>
</dbReference>
<dbReference type="Gene3D" id="3.15.10.30">
    <property type="entry name" value="Haemolymph juvenile hormone binding protein"/>
    <property type="match status" value="1"/>
</dbReference>
<dbReference type="VEuPathDB" id="VectorBase:AMEM017598"/>
<reference evidence="1" key="1">
    <citation type="submission" date="2020-05" db="UniProtKB">
        <authorList>
            <consortium name="EnsemblMetazoa"/>
        </authorList>
    </citation>
    <scope>IDENTIFICATION</scope>
    <source>
        <strain evidence="1">MAF</strain>
    </source>
</reference>
<organism evidence="1 2">
    <name type="scientific">Anopheles merus</name>
    <name type="common">Mosquito</name>
    <dbReference type="NCBI Taxonomy" id="30066"/>
    <lineage>
        <taxon>Eukaryota</taxon>
        <taxon>Metazoa</taxon>
        <taxon>Ecdysozoa</taxon>
        <taxon>Arthropoda</taxon>
        <taxon>Hexapoda</taxon>
        <taxon>Insecta</taxon>
        <taxon>Pterygota</taxon>
        <taxon>Neoptera</taxon>
        <taxon>Endopterygota</taxon>
        <taxon>Diptera</taxon>
        <taxon>Nematocera</taxon>
        <taxon>Culicoidea</taxon>
        <taxon>Culicidae</taxon>
        <taxon>Anophelinae</taxon>
        <taxon>Anopheles</taxon>
    </lineage>
</organism>
<name>A0A182VMR0_ANOME</name>
<dbReference type="Pfam" id="PF06585">
    <property type="entry name" value="JHBP"/>
    <property type="match status" value="2"/>
</dbReference>
<proteinExistence type="predicted"/>
<dbReference type="EnsemblMetazoa" id="AMEM017598-RA">
    <property type="protein sequence ID" value="AMEM017598-PA"/>
    <property type="gene ID" value="AMEM017598"/>
</dbReference>
<dbReference type="STRING" id="30066.A0A182VMR0"/>
<dbReference type="PANTHER" id="PTHR11008">
    <property type="entry name" value="PROTEIN TAKEOUT-LIKE PROTEIN"/>
    <property type="match status" value="1"/>
</dbReference>
<dbReference type="Proteomes" id="UP000075903">
    <property type="component" value="Unassembled WGS sequence"/>
</dbReference>
<dbReference type="InterPro" id="IPR038606">
    <property type="entry name" value="To_sf"/>
</dbReference>
<evidence type="ECO:0000313" key="2">
    <source>
        <dbReference type="Proteomes" id="UP000075903"/>
    </source>
</evidence>
<protein>
    <recommendedName>
        <fullName evidence="3">Hemolymph juvenile hormone binding protein</fullName>
    </recommendedName>
</protein>
<dbReference type="AlphaFoldDB" id="A0A182VMR0"/>
<evidence type="ECO:0008006" key="3">
    <source>
        <dbReference type="Google" id="ProtNLM"/>
    </source>
</evidence>
<dbReference type="GO" id="GO:0007623">
    <property type="term" value="P:circadian rhythm"/>
    <property type="evidence" value="ECO:0007669"/>
    <property type="project" value="UniProtKB-ARBA"/>
</dbReference>
<keyword evidence="2" id="KW-1185">Reference proteome</keyword>
<sequence length="295" mass="33136">MSKWVETTVRKKVKPESKPAKRASMLQTTNLVWIALAAIVYLGGSFAALPSSIKVCSRNDPELNRCVIEAVNDLRPRLATGKISDEFRIPPLEPLALATVNMDRGAELKATFSELLVSGPSKFKIDNLKCLPLFLSLSLSLFSLHEQQTKRVNIEKLIFDFNIFLPKLSFKGKYDLKIKLLLLNIAGVGDLSGVIENNQARVKLLCEKYAKDGKEYVRVKKLVVRIQIEKGRFDMKDLFRGDPVLSQAGNQFINENSRLFLDELTPGLERSLSDTFKATANEIMQQATFDEIFPA</sequence>
<accession>A0A182VMR0</accession>
<evidence type="ECO:0000313" key="1">
    <source>
        <dbReference type="EnsemblMetazoa" id="AMEM017598-PA"/>
    </source>
</evidence>
<dbReference type="GO" id="GO:0005615">
    <property type="term" value="C:extracellular space"/>
    <property type="evidence" value="ECO:0007669"/>
    <property type="project" value="TreeGrafter"/>
</dbReference>
<dbReference type="VEuPathDB" id="VectorBase:AMEM21_003740"/>